<dbReference type="InterPro" id="IPR042267">
    <property type="entry name" value="VTC_sf"/>
</dbReference>
<dbReference type="Proteomes" id="UP000181790">
    <property type="component" value="Unassembled WGS sequence"/>
</dbReference>
<dbReference type="CDD" id="cd07750">
    <property type="entry name" value="PolyPPase_VTC_like"/>
    <property type="match status" value="1"/>
</dbReference>
<dbReference type="Pfam" id="PF09359">
    <property type="entry name" value="VTC"/>
    <property type="match status" value="1"/>
</dbReference>
<dbReference type="Gene3D" id="3.20.100.30">
    <property type="entry name" value="VTC, catalytic tunnel domain"/>
    <property type="match status" value="1"/>
</dbReference>
<keyword evidence="3" id="KW-1185">Reference proteome</keyword>
<name>A0A1S2VMQ6_9BACT</name>
<sequence>MTTNRFQEAIEQQLSQFDPISLDDMDAVKLMDRTDTKFLVPLARLPALLDTFSAHYRLLTIHDTQQCRYQTLYYDTADLRLYHLHQSGKLNRFKVRARTYVESAISFFEVKHKNNKGRTVKKRIPQPAVSPQLSAPVRDFLSRFPECGALPLEGLFWIDYTRLTLVGKQTAERLTIDLNLTFRNDTKQVGYPELVIIELKQNRAQVSVCRQVMKQAGLRQGGISKYCFGVMNLYPSVKQNNFKRHWQAIRKTQQQHAAFATTHYPLNRNVSLVH</sequence>
<dbReference type="InterPro" id="IPR018966">
    <property type="entry name" value="VTC_domain"/>
</dbReference>
<gene>
    <name evidence="2" type="ORF">BLX24_10940</name>
</gene>
<dbReference type="OrthoDB" id="148766at2"/>
<dbReference type="EMBL" id="MORL01000004">
    <property type="protein sequence ID" value="OIN59476.1"/>
    <property type="molecule type" value="Genomic_DNA"/>
</dbReference>
<reference evidence="2 3" key="1">
    <citation type="submission" date="2016-10" db="EMBL/GenBank/DDBJ databases">
        <title>Arsenicibacter rosenii gen. nov., sp. nov., an efficient arsenic-methylating bacterium isolated from an arsenic-contaminated paddy soil.</title>
        <authorList>
            <person name="Huang K."/>
        </authorList>
    </citation>
    <scope>NUCLEOTIDE SEQUENCE [LARGE SCALE GENOMIC DNA]</scope>
    <source>
        <strain evidence="2 3">SM-1</strain>
    </source>
</reference>
<accession>A0A1S2VMQ6</accession>
<protein>
    <recommendedName>
        <fullName evidence="1">VTC domain-containing protein</fullName>
    </recommendedName>
</protein>
<evidence type="ECO:0000313" key="3">
    <source>
        <dbReference type="Proteomes" id="UP000181790"/>
    </source>
</evidence>
<feature type="domain" description="VTC" evidence="1">
    <location>
        <begin position="33"/>
        <end position="233"/>
    </location>
</feature>
<proteinExistence type="predicted"/>
<comment type="caution">
    <text evidence="2">The sequence shown here is derived from an EMBL/GenBank/DDBJ whole genome shotgun (WGS) entry which is preliminary data.</text>
</comment>
<dbReference type="GO" id="GO:0006799">
    <property type="term" value="P:polyphosphate biosynthetic process"/>
    <property type="evidence" value="ECO:0007669"/>
    <property type="project" value="UniProtKB-ARBA"/>
</dbReference>
<organism evidence="2 3">
    <name type="scientific">Arsenicibacter rosenii</name>
    <dbReference type="NCBI Taxonomy" id="1750698"/>
    <lineage>
        <taxon>Bacteria</taxon>
        <taxon>Pseudomonadati</taxon>
        <taxon>Bacteroidota</taxon>
        <taxon>Cytophagia</taxon>
        <taxon>Cytophagales</taxon>
        <taxon>Spirosomataceae</taxon>
        <taxon>Arsenicibacter</taxon>
    </lineage>
</organism>
<dbReference type="AlphaFoldDB" id="A0A1S2VMQ6"/>
<evidence type="ECO:0000313" key="2">
    <source>
        <dbReference type="EMBL" id="OIN59476.1"/>
    </source>
</evidence>
<evidence type="ECO:0000259" key="1">
    <source>
        <dbReference type="Pfam" id="PF09359"/>
    </source>
</evidence>